<reference evidence="1" key="1">
    <citation type="submission" date="2024-03" db="EMBL/GenBank/DDBJ databases">
        <title>Diverse circular DNA viruses in blood, oral, and fecal samples of captive lemurs.</title>
        <authorList>
            <person name="Paietta E.N."/>
            <person name="Kraberger S."/>
            <person name="Lund M.C."/>
            <person name="Custer J.M."/>
            <person name="Vargas K.M."/>
            <person name="Ehmke E.E."/>
            <person name="Yoder A.D."/>
            <person name="Varsani A."/>
        </authorList>
    </citation>
    <scope>NUCLEOTIDE SEQUENCE</scope>
    <source>
        <strain evidence="1">Duke_24FS_4</strain>
    </source>
</reference>
<organism evidence="1">
    <name type="scientific">Dulem virus 35</name>
    <dbReference type="NCBI Taxonomy" id="3145753"/>
    <lineage>
        <taxon>Viruses</taxon>
        <taxon>Duplodnaviria</taxon>
        <taxon>Heunggongvirae</taxon>
        <taxon>Uroviricota</taxon>
        <taxon>Caudoviricetes</taxon>
    </lineage>
</organism>
<protein>
    <submittedName>
        <fullName evidence="1">Minor tail protein</fullName>
    </submittedName>
</protein>
<name>A0AAU8B2F6_9CAUD</name>
<evidence type="ECO:0000313" key="1">
    <source>
        <dbReference type="EMBL" id="XCD05155.1"/>
    </source>
</evidence>
<accession>A0AAU8B2F6</accession>
<dbReference type="SUPFAM" id="SSF48371">
    <property type="entry name" value="ARM repeat"/>
    <property type="match status" value="1"/>
</dbReference>
<dbReference type="InterPro" id="IPR016024">
    <property type="entry name" value="ARM-type_fold"/>
</dbReference>
<dbReference type="EMBL" id="PP511522">
    <property type="protein sequence ID" value="XCD05155.1"/>
    <property type="molecule type" value="Genomic_DNA"/>
</dbReference>
<sequence>MAKKADGSVYINTKLNTSGFASGMNSMESIAQRTAGKLKKIAVTIGGLFALHKIIDFGKESIKLGSDLAEVQNVVDVTFTSMSDKVDEFAAGAIKAYGLSETMAKRYVGTFGAMAKSFDFTESAAYNMATSLTGLAGDVASFYNITQDEAYTKLKSVFSGETETLKDLGVVMTQSALDAYAMEKGFGKTTAKMTEQEKVALRYSFVMEKLSGASGDFLRTQDSWANQTRVLNLLIEQLKANIGQSLITVLTPVIRYLNVIIEKLVTASTMLKRFTNALFSIETDSGGVKEIADSTGAAAGNMEDLAGATTDAQKAAKKALAPFDDLRQIKMDTAEETAAPSIDMGIGGGATSQEIKDTSAATDELSAKLQPILGTFEAIKNKAVELKDIFKTGFFEGLGDYKGKVEEIKSDLSSIGSHIIDIFTDPAVTSSFDNMIDSWALRWGRQLGAYVSIGLTLAQALIGGFESFLNNNSDRIKTVLVKLFDIEAEIQGIVGRFWVAFADVFSVFGSQQAQDIIGTILQIFFDAGSGVLILWKSIIRDLLDIILTPFAENAEKIKTTIINTFTPIQTVLTAIADTVRKTVDKIVKLYDEHIHPFFMSIRDGLSELLDKLLDAYNEHIVPVLDKLANKFKEVMEGPVGDAIDSAIQFIGKLVDALKLLWEEVLVPFINWVIDNVIPAVAPVIEDLGELLLDLFGKAAEFVDGVFDVLSGLIDFIVGAFKGDWDAAWKGLEEAFQGLQDMADAVFEGIIKIVEKVVGWIEKAVDALADLFKKGGDTSSIGGGYGGYSQPFAARSAYMAIPYQMPRLATGTVVPPRAGEFAAILGDNKRETEVVSPLSTIKQALKEAMVESGLAGGNRDIHIDMYVDRQRFASTVYKMNNEEKQRVGIRMVTQNG</sequence>
<proteinExistence type="predicted"/>